<proteinExistence type="predicted"/>
<dbReference type="PANTHER" id="PTHR46517:SF1">
    <property type="entry name" value="FRUCTOSE-2,6-BISPHOSPHATASE TIGAR"/>
    <property type="match status" value="1"/>
</dbReference>
<accession>A0ABV7Z3R2</accession>
<dbReference type="PANTHER" id="PTHR46517">
    <property type="entry name" value="FRUCTOSE-2,6-BISPHOSPHATASE TIGAR"/>
    <property type="match status" value="1"/>
</dbReference>
<keyword evidence="3" id="KW-1185">Reference proteome</keyword>
<gene>
    <name evidence="2" type="ORF">ACFOSB_02460</name>
</gene>
<dbReference type="SMART" id="SM00855">
    <property type="entry name" value="PGAM"/>
    <property type="match status" value="1"/>
</dbReference>
<dbReference type="Gene3D" id="3.40.50.1240">
    <property type="entry name" value="Phosphoglycerate mutase-like"/>
    <property type="match status" value="1"/>
</dbReference>
<organism evidence="2 3">
    <name type="scientific">Deinococcus rufus</name>
    <dbReference type="NCBI Taxonomy" id="2136097"/>
    <lineage>
        <taxon>Bacteria</taxon>
        <taxon>Thermotogati</taxon>
        <taxon>Deinococcota</taxon>
        <taxon>Deinococci</taxon>
        <taxon>Deinococcales</taxon>
        <taxon>Deinococcaceae</taxon>
        <taxon>Deinococcus</taxon>
    </lineage>
</organism>
<dbReference type="CDD" id="cd07067">
    <property type="entry name" value="HP_PGM_like"/>
    <property type="match status" value="1"/>
</dbReference>
<comment type="caution">
    <text evidence="2">The sequence shown here is derived from an EMBL/GenBank/DDBJ whole genome shotgun (WGS) entry which is preliminary data.</text>
</comment>
<dbReference type="InterPro" id="IPR051695">
    <property type="entry name" value="Phosphoglycerate_Mutase"/>
</dbReference>
<dbReference type="Pfam" id="PF00300">
    <property type="entry name" value="His_Phos_1"/>
    <property type="match status" value="1"/>
</dbReference>
<evidence type="ECO:0000313" key="2">
    <source>
        <dbReference type="EMBL" id="MFC3831723.1"/>
    </source>
</evidence>
<dbReference type="Proteomes" id="UP001595803">
    <property type="component" value="Unassembled WGS sequence"/>
</dbReference>
<dbReference type="InterPro" id="IPR029033">
    <property type="entry name" value="His_PPase_superfam"/>
</dbReference>
<evidence type="ECO:0000313" key="3">
    <source>
        <dbReference type="Proteomes" id="UP001595803"/>
    </source>
</evidence>
<dbReference type="RefSeq" id="WP_322473806.1">
    <property type="nucleotide sequence ID" value="NZ_JBHRZG010000002.1"/>
</dbReference>
<dbReference type="SUPFAM" id="SSF53254">
    <property type="entry name" value="Phosphoglycerate mutase-like"/>
    <property type="match status" value="1"/>
</dbReference>
<dbReference type="InterPro" id="IPR013078">
    <property type="entry name" value="His_Pase_superF_clade-1"/>
</dbReference>
<sequence length="201" mass="21934">MTTLHLTILRHGRSRADDENVHEGRYDSPLSAEGEAQAAALAAYWTANPPGFDRAYCSTLQRAQETARIVTDALAVPMTPSDLLREWDNGPLAGMKRNEALEKCPMPAFRHDLDAFTPHGGESQAAIRARALHALELIWQGGGERVLVVTHGGFGNSLLRELLGMQHGWFPFGDTAFATVRLSRLSHTAYVTGVNLAPHLA</sequence>
<dbReference type="EMBL" id="JBHRZG010000002">
    <property type="protein sequence ID" value="MFC3831723.1"/>
    <property type="molecule type" value="Genomic_DNA"/>
</dbReference>
<name>A0ABV7Z3R2_9DEIO</name>
<keyword evidence="1" id="KW-0378">Hydrolase</keyword>
<protein>
    <submittedName>
        <fullName evidence="2">Histidine phosphatase family protein</fullName>
    </submittedName>
</protein>
<evidence type="ECO:0000256" key="1">
    <source>
        <dbReference type="ARBA" id="ARBA00022801"/>
    </source>
</evidence>
<reference evidence="3" key="1">
    <citation type="journal article" date="2019" name="Int. J. Syst. Evol. Microbiol.">
        <title>The Global Catalogue of Microorganisms (GCM) 10K type strain sequencing project: providing services to taxonomists for standard genome sequencing and annotation.</title>
        <authorList>
            <consortium name="The Broad Institute Genomics Platform"/>
            <consortium name="The Broad Institute Genome Sequencing Center for Infectious Disease"/>
            <person name="Wu L."/>
            <person name="Ma J."/>
        </authorList>
    </citation>
    <scope>NUCLEOTIDE SEQUENCE [LARGE SCALE GENOMIC DNA]</scope>
    <source>
        <strain evidence="3">CCTCC AB 2017081</strain>
    </source>
</reference>